<dbReference type="InterPro" id="IPR005119">
    <property type="entry name" value="LysR_subst-bd"/>
</dbReference>
<dbReference type="SUPFAM" id="SSF53850">
    <property type="entry name" value="Periplasmic binding protein-like II"/>
    <property type="match status" value="1"/>
</dbReference>
<dbReference type="PANTHER" id="PTHR30537:SF5">
    <property type="entry name" value="HTH-TYPE TRANSCRIPTIONAL ACTIVATOR TTDR-RELATED"/>
    <property type="match status" value="1"/>
</dbReference>
<sequence>MLRDLLEAGLGIGALPSFLAAPAIAAGKRVHLLPDLPAAPRHVYAVYPTSRHLQPKVKAFVDFLADHLPAAMHGDC</sequence>
<dbReference type="Proteomes" id="UP000740926">
    <property type="component" value="Unassembled WGS sequence"/>
</dbReference>
<reference evidence="3 4" key="1">
    <citation type="journal article" date="2020" name="Microb. Genom.">
        <title>Genetic diversity of clinical and environmental Mucorales isolates obtained from an investigation of mucormycosis cases among solid organ transplant recipients.</title>
        <authorList>
            <person name="Nguyen M.H."/>
            <person name="Kaul D."/>
            <person name="Muto C."/>
            <person name="Cheng S.J."/>
            <person name="Richter R.A."/>
            <person name="Bruno V.M."/>
            <person name="Liu G."/>
            <person name="Beyhan S."/>
            <person name="Sundermann A.J."/>
            <person name="Mounaud S."/>
            <person name="Pasculle A.W."/>
            <person name="Nierman W.C."/>
            <person name="Driscoll E."/>
            <person name="Cumbie R."/>
            <person name="Clancy C.J."/>
            <person name="Dupont C.L."/>
        </authorList>
    </citation>
    <scope>NUCLEOTIDE SEQUENCE [LARGE SCALE GENOMIC DNA]</scope>
    <source>
        <strain evidence="3 4">GL24</strain>
    </source>
</reference>
<gene>
    <name evidence="3" type="ORF">G6F50_014547</name>
</gene>
<dbReference type="Gene3D" id="3.40.190.290">
    <property type="match status" value="1"/>
</dbReference>
<evidence type="ECO:0000313" key="4">
    <source>
        <dbReference type="Proteomes" id="UP000740926"/>
    </source>
</evidence>
<dbReference type="InterPro" id="IPR058163">
    <property type="entry name" value="LysR-type_TF_proteobact-type"/>
</dbReference>
<dbReference type="AlphaFoldDB" id="A0A9P7C6X5"/>
<accession>A0A9P7C6X5</accession>
<evidence type="ECO:0000259" key="2">
    <source>
        <dbReference type="Pfam" id="PF03466"/>
    </source>
</evidence>
<name>A0A9P7C6X5_9FUNG</name>
<dbReference type="Pfam" id="PF03466">
    <property type="entry name" value="LysR_substrate"/>
    <property type="match status" value="1"/>
</dbReference>
<protein>
    <recommendedName>
        <fullName evidence="2">LysR substrate-binding domain-containing protein</fullName>
    </recommendedName>
</protein>
<evidence type="ECO:0000313" key="3">
    <source>
        <dbReference type="EMBL" id="KAG1539179.1"/>
    </source>
</evidence>
<comment type="similarity">
    <text evidence="1">Belongs to the LysR transcriptional regulatory family.</text>
</comment>
<dbReference type="EMBL" id="JAANIU010007060">
    <property type="protein sequence ID" value="KAG1539179.1"/>
    <property type="molecule type" value="Genomic_DNA"/>
</dbReference>
<feature type="domain" description="LysR substrate-binding" evidence="2">
    <location>
        <begin position="1"/>
        <end position="68"/>
    </location>
</feature>
<comment type="caution">
    <text evidence="3">The sequence shown here is derived from an EMBL/GenBank/DDBJ whole genome shotgun (WGS) entry which is preliminary data.</text>
</comment>
<dbReference type="PANTHER" id="PTHR30537">
    <property type="entry name" value="HTH-TYPE TRANSCRIPTIONAL REGULATOR"/>
    <property type="match status" value="1"/>
</dbReference>
<keyword evidence="4" id="KW-1185">Reference proteome</keyword>
<proteinExistence type="inferred from homology"/>
<organism evidence="3 4">
    <name type="scientific">Rhizopus delemar</name>
    <dbReference type="NCBI Taxonomy" id="936053"/>
    <lineage>
        <taxon>Eukaryota</taxon>
        <taxon>Fungi</taxon>
        <taxon>Fungi incertae sedis</taxon>
        <taxon>Mucoromycota</taxon>
        <taxon>Mucoromycotina</taxon>
        <taxon>Mucoromycetes</taxon>
        <taxon>Mucorales</taxon>
        <taxon>Mucorineae</taxon>
        <taxon>Rhizopodaceae</taxon>
        <taxon>Rhizopus</taxon>
    </lineage>
</organism>
<evidence type="ECO:0000256" key="1">
    <source>
        <dbReference type="ARBA" id="ARBA00009437"/>
    </source>
</evidence>